<name>A0ABX7EVA3_9HYPH</name>
<protein>
    <submittedName>
        <fullName evidence="1">Uncharacterized protein</fullName>
    </submittedName>
</protein>
<evidence type="ECO:0000313" key="1">
    <source>
        <dbReference type="EMBL" id="QRF51490.1"/>
    </source>
</evidence>
<gene>
    <name evidence="1" type="ORF">D4A92_08590</name>
</gene>
<keyword evidence="2" id="KW-1185">Reference proteome</keyword>
<evidence type="ECO:0000313" key="2">
    <source>
        <dbReference type="Proteomes" id="UP000596351"/>
    </source>
</evidence>
<sequence>MLKLSWMRPRSRRGCHEQDWRHDPLGHPALREMSLRELADLPMVAEVPMRMTRVEVKEDCRRGVGRLPSSACAVSR</sequence>
<proteinExistence type="predicted"/>
<accession>A0ABX7EVA3</accession>
<organism evidence="1 2">
    <name type="scientific">Rhizobium rosettiformans</name>
    <dbReference type="NCBI Taxonomy" id="1368430"/>
    <lineage>
        <taxon>Bacteria</taxon>
        <taxon>Pseudomonadati</taxon>
        <taxon>Pseudomonadota</taxon>
        <taxon>Alphaproteobacteria</taxon>
        <taxon>Hyphomicrobiales</taxon>
        <taxon>Rhizobiaceae</taxon>
        <taxon>Rhizobium/Agrobacterium group</taxon>
        <taxon>Rhizobium</taxon>
    </lineage>
</organism>
<dbReference type="EMBL" id="CP032405">
    <property type="protein sequence ID" value="QRF51490.1"/>
    <property type="molecule type" value="Genomic_DNA"/>
</dbReference>
<reference evidence="1 2" key="1">
    <citation type="submission" date="2018-09" db="EMBL/GenBank/DDBJ databases">
        <title>Rhizobium sp. MAE2-X.</title>
        <authorList>
            <person name="Lee Y."/>
            <person name="Jeon C.O."/>
        </authorList>
    </citation>
    <scope>NUCLEOTIDE SEQUENCE [LARGE SCALE GENOMIC DNA]</scope>
    <source>
        <strain evidence="1 2">MAE2-X</strain>
    </source>
</reference>
<dbReference type="Proteomes" id="UP000596351">
    <property type="component" value="Chromosome"/>
</dbReference>